<evidence type="ECO:0000313" key="6">
    <source>
        <dbReference type="EMBL" id="GAA3933708.1"/>
    </source>
</evidence>
<dbReference type="Gene3D" id="3.40.190.290">
    <property type="match status" value="1"/>
</dbReference>
<sequence>MLNFIRVFIKVTEAGSFSKAGEVLNMAPSSVARNIDNLEQELNVTLFKRSTRKLVLTEEGQQFLGGAEKLLFDADELKASMNQVNQAPEGVLRISAFESFGRLVVSPLLPEFLARYPGIKVEINLDNQLVDLSRDNVDLGIRVGQPVDSSLRARKLLKNKTWICASPEYFERHPRPETPEDLKDHNCFILCQDRQRYYWHFKRNKETAKIQIQGNLSSKGGTPLLEAAIHGGGIVQMSQWMLLDYVIDGKLEICLPDWQSSLQEGSNGEVYAVYLGNKYMRPAVRVFIDYLVEKLQQRLRELDETYGHRFPK</sequence>
<dbReference type="InterPro" id="IPR058163">
    <property type="entry name" value="LysR-type_TF_proteobact-type"/>
</dbReference>
<dbReference type="Proteomes" id="UP001501565">
    <property type="component" value="Unassembled WGS sequence"/>
</dbReference>
<dbReference type="InterPro" id="IPR036390">
    <property type="entry name" value="WH_DNA-bd_sf"/>
</dbReference>
<evidence type="ECO:0000313" key="7">
    <source>
        <dbReference type="Proteomes" id="UP001501565"/>
    </source>
</evidence>
<evidence type="ECO:0000256" key="1">
    <source>
        <dbReference type="ARBA" id="ARBA00009437"/>
    </source>
</evidence>
<dbReference type="SUPFAM" id="SSF46785">
    <property type="entry name" value="Winged helix' DNA-binding domain"/>
    <property type="match status" value="1"/>
</dbReference>
<dbReference type="PROSITE" id="PS50931">
    <property type="entry name" value="HTH_LYSR"/>
    <property type="match status" value="1"/>
</dbReference>
<keyword evidence="7" id="KW-1185">Reference proteome</keyword>
<evidence type="ECO:0000256" key="4">
    <source>
        <dbReference type="ARBA" id="ARBA00023163"/>
    </source>
</evidence>
<dbReference type="RefSeq" id="WP_344799677.1">
    <property type="nucleotide sequence ID" value="NZ_BAABBN010000012.1"/>
</dbReference>
<name>A0ABP7MZX0_9GAMM</name>
<evidence type="ECO:0000259" key="5">
    <source>
        <dbReference type="PROSITE" id="PS50931"/>
    </source>
</evidence>
<reference evidence="7" key="1">
    <citation type="journal article" date="2019" name="Int. J. Syst. Evol. Microbiol.">
        <title>The Global Catalogue of Microorganisms (GCM) 10K type strain sequencing project: providing services to taxonomists for standard genome sequencing and annotation.</title>
        <authorList>
            <consortium name="The Broad Institute Genomics Platform"/>
            <consortium name="The Broad Institute Genome Sequencing Center for Infectious Disease"/>
            <person name="Wu L."/>
            <person name="Ma J."/>
        </authorList>
    </citation>
    <scope>NUCLEOTIDE SEQUENCE [LARGE SCALE GENOMIC DNA]</scope>
    <source>
        <strain evidence="7">JCM 17551</strain>
    </source>
</reference>
<dbReference type="SUPFAM" id="SSF53850">
    <property type="entry name" value="Periplasmic binding protein-like II"/>
    <property type="match status" value="1"/>
</dbReference>
<keyword evidence="4" id="KW-0804">Transcription</keyword>
<dbReference type="InterPro" id="IPR005119">
    <property type="entry name" value="LysR_subst-bd"/>
</dbReference>
<gene>
    <name evidence="6" type="ORF">GCM10022277_32860</name>
</gene>
<dbReference type="Pfam" id="PF03466">
    <property type="entry name" value="LysR_substrate"/>
    <property type="match status" value="1"/>
</dbReference>
<feature type="domain" description="HTH lysR-type" evidence="5">
    <location>
        <begin position="1"/>
        <end position="57"/>
    </location>
</feature>
<comment type="similarity">
    <text evidence="1">Belongs to the LysR transcriptional regulatory family.</text>
</comment>
<dbReference type="InterPro" id="IPR000847">
    <property type="entry name" value="LysR_HTH_N"/>
</dbReference>
<proteinExistence type="inferred from homology"/>
<dbReference type="EMBL" id="BAABBN010000012">
    <property type="protein sequence ID" value="GAA3933708.1"/>
    <property type="molecule type" value="Genomic_DNA"/>
</dbReference>
<dbReference type="CDD" id="cd08422">
    <property type="entry name" value="PBP2_CrgA_like"/>
    <property type="match status" value="1"/>
</dbReference>
<dbReference type="PANTHER" id="PTHR30537:SF5">
    <property type="entry name" value="HTH-TYPE TRANSCRIPTIONAL ACTIVATOR TTDR-RELATED"/>
    <property type="match status" value="1"/>
</dbReference>
<dbReference type="Pfam" id="PF00126">
    <property type="entry name" value="HTH_1"/>
    <property type="match status" value="1"/>
</dbReference>
<dbReference type="PANTHER" id="PTHR30537">
    <property type="entry name" value="HTH-TYPE TRANSCRIPTIONAL REGULATOR"/>
    <property type="match status" value="1"/>
</dbReference>
<accession>A0ABP7MZX0</accession>
<evidence type="ECO:0000256" key="2">
    <source>
        <dbReference type="ARBA" id="ARBA00023015"/>
    </source>
</evidence>
<organism evidence="6 7">
    <name type="scientific">Litoribacillus peritrichatus</name>
    <dbReference type="NCBI Taxonomy" id="718191"/>
    <lineage>
        <taxon>Bacteria</taxon>
        <taxon>Pseudomonadati</taxon>
        <taxon>Pseudomonadota</taxon>
        <taxon>Gammaproteobacteria</taxon>
        <taxon>Oceanospirillales</taxon>
        <taxon>Oceanospirillaceae</taxon>
        <taxon>Litoribacillus</taxon>
    </lineage>
</organism>
<comment type="caution">
    <text evidence="6">The sequence shown here is derived from an EMBL/GenBank/DDBJ whole genome shotgun (WGS) entry which is preliminary data.</text>
</comment>
<keyword evidence="3" id="KW-0238">DNA-binding</keyword>
<protein>
    <submittedName>
        <fullName evidence="6">LysR substrate-binding domain-containing protein</fullName>
    </submittedName>
</protein>
<keyword evidence="2" id="KW-0805">Transcription regulation</keyword>
<dbReference type="Gene3D" id="1.10.10.10">
    <property type="entry name" value="Winged helix-like DNA-binding domain superfamily/Winged helix DNA-binding domain"/>
    <property type="match status" value="1"/>
</dbReference>
<evidence type="ECO:0000256" key="3">
    <source>
        <dbReference type="ARBA" id="ARBA00023125"/>
    </source>
</evidence>
<dbReference type="InterPro" id="IPR036388">
    <property type="entry name" value="WH-like_DNA-bd_sf"/>
</dbReference>